<evidence type="ECO:0000313" key="3">
    <source>
        <dbReference type="WBParaSite" id="ECPE_0001268701-mRNA-1"/>
    </source>
</evidence>
<dbReference type="InterPro" id="IPR035437">
    <property type="entry name" value="SNase_OB-fold_sf"/>
</dbReference>
<dbReference type="Proteomes" id="UP000272942">
    <property type="component" value="Unassembled WGS sequence"/>
</dbReference>
<dbReference type="SUPFAM" id="SSF50199">
    <property type="entry name" value="Staphylococcal nuclease"/>
    <property type="match status" value="1"/>
</dbReference>
<reference evidence="1 2" key="2">
    <citation type="submission" date="2018-11" db="EMBL/GenBank/DDBJ databases">
        <authorList>
            <consortium name="Pathogen Informatics"/>
        </authorList>
    </citation>
    <scope>NUCLEOTIDE SEQUENCE [LARGE SCALE GENOMIC DNA]</scope>
    <source>
        <strain evidence="1 2">Egypt</strain>
    </source>
</reference>
<name>A0A183B0B6_9TREM</name>
<keyword evidence="2" id="KW-1185">Reference proteome</keyword>
<dbReference type="Gene3D" id="2.40.50.90">
    <property type="match status" value="1"/>
</dbReference>
<reference evidence="3" key="1">
    <citation type="submission" date="2016-06" db="UniProtKB">
        <authorList>
            <consortium name="WormBaseParasite"/>
        </authorList>
    </citation>
    <scope>IDENTIFICATION</scope>
</reference>
<evidence type="ECO:0000313" key="2">
    <source>
        <dbReference type="Proteomes" id="UP000272942"/>
    </source>
</evidence>
<organism evidence="3">
    <name type="scientific">Echinostoma caproni</name>
    <dbReference type="NCBI Taxonomy" id="27848"/>
    <lineage>
        <taxon>Eukaryota</taxon>
        <taxon>Metazoa</taxon>
        <taxon>Spiralia</taxon>
        <taxon>Lophotrochozoa</taxon>
        <taxon>Platyhelminthes</taxon>
        <taxon>Trematoda</taxon>
        <taxon>Digenea</taxon>
        <taxon>Plagiorchiida</taxon>
        <taxon>Echinostomata</taxon>
        <taxon>Echinostomatoidea</taxon>
        <taxon>Echinostomatidae</taxon>
        <taxon>Echinostoma</taxon>
    </lineage>
</organism>
<dbReference type="AlphaFoldDB" id="A0A183B0B6"/>
<dbReference type="OrthoDB" id="5803339at2759"/>
<gene>
    <name evidence="1" type="ORF">ECPE_LOCUS12651</name>
</gene>
<sequence>MQFENVPCAYETLKPVPAVALRVPPSAAPVSGSSAFSGKTDGDDVVELLLEEGLVCVEPMSPQLIKQLHRTNVRNYLQAQANAKKERKNIWCYGDFRIDDTQQ</sequence>
<evidence type="ECO:0000313" key="1">
    <source>
        <dbReference type="EMBL" id="VDP89923.1"/>
    </source>
</evidence>
<dbReference type="EMBL" id="UZAN01053332">
    <property type="protein sequence ID" value="VDP89923.1"/>
    <property type="molecule type" value="Genomic_DNA"/>
</dbReference>
<proteinExistence type="predicted"/>
<protein>
    <submittedName>
        <fullName evidence="3">TNase-like domain-containing protein</fullName>
    </submittedName>
</protein>
<dbReference type="WBParaSite" id="ECPE_0001268701-mRNA-1">
    <property type="protein sequence ID" value="ECPE_0001268701-mRNA-1"/>
    <property type="gene ID" value="ECPE_0001268701"/>
</dbReference>
<accession>A0A183B0B6</accession>